<organism evidence="10">
    <name type="scientific">Graphocephala atropunctata</name>
    <dbReference type="NCBI Taxonomy" id="36148"/>
    <lineage>
        <taxon>Eukaryota</taxon>
        <taxon>Metazoa</taxon>
        <taxon>Ecdysozoa</taxon>
        <taxon>Arthropoda</taxon>
        <taxon>Hexapoda</taxon>
        <taxon>Insecta</taxon>
        <taxon>Pterygota</taxon>
        <taxon>Neoptera</taxon>
        <taxon>Paraneoptera</taxon>
        <taxon>Hemiptera</taxon>
        <taxon>Auchenorrhyncha</taxon>
        <taxon>Membracoidea</taxon>
        <taxon>Cicadellidae</taxon>
        <taxon>Cicadellinae</taxon>
        <taxon>Cicadellini</taxon>
        <taxon>Graphocephala</taxon>
    </lineage>
</organism>
<evidence type="ECO:0000256" key="3">
    <source>
        <dbReference type="ARBA" id="ARBA00022529"/>
    </source>
</evidence>
<evidence type="ECO:0000256" key="7">
    <source>
        <dbReference type="ARBA" id="ARBA00023295"/>
    </source>
</evidence>
<dbReference type="EC" id="3.2.1.17" evidence="2"/>
<feature type="disulfide bond" evidence="8">
    <location>
        <begin position="99"/>
        <end position="105"/>
    </location>
</feature>
<dbReference type="PANTHER" id="PTHR11195:SF13">
    <property type="entry name" value="INVERTEBRATE-TYPE LYSOZYME 2-RELATED"/>
    <property type="match status" value="1"/>
</dbReference>
<evidence type="ECO:0000256" key="4">
    <source>
        <dbReference type="ARBA" id="ARBA00022638"/>
    </source>
</evidence>
<reference evidence="10" key="1">
    <citation type="submission" date="2015-11" db="EMBL/GenBank/DDBJ databases">
        <title>De novo transcriptome assembly of four potential Pierce s Disease insect vectors from Arizona vineyards.</title>
        <authorList>
            <person name="Tassone E.E."/>
        </authorList>
    </citation>
    <scope>NUCLEOTIDE SEQUENCE</scope>
</reference>
<dbReference type="GO" id="GO:0003796">
    <property type="term" value="F:lysozyme activity"/>
    <property type="evidence" value="ECO:0007669"/>
    <property type="project" value="UniProtKB-EC"/>
</dbReference>
<feature type="non-terminal residue" evidence="10">
    <location>
        <position position="1"/>
    </location>
</feature>
<dbReference type="AlphaFoldDB" id="A0A1B6KD84"/>
<comment type="catalytic activity">
    <reaction evidence="1">
        <text>Hydrolysis of (1-&gt;4)-beta-linkages between N-acetylmuramic acid and N-acetyl-D-glucosamine residues in a peptidoglycan and between N-acetyl-D-glucosamine residues in chitodextrins.</text>
        <dbReference type="EC" id="3.2.1.17"/>
    </reaction>
</comment>
<evidence type="ECO:0000256" key="2">
    <source>
        <dbReference type="ARBA" id="ARBA00012732"/>
    </source>
</evidence>
<proteinExistence type="predicted"/>
<dbReference type="EMBL" id="GEBQ01030567">
    <property type="protein sequence ID" value="JAT09410.1"/>
    <property type="molecule type" value="Transcribed_RNA"/>
</dbReference>
<keyword evidence="6 8" id="KW-1015">Disulfide bond</keyword>
<dbReference type="GO" id="GO:0031640">
    <property type="term" value="P:killing of cells of another organism"/>
    <property type="evidence" value="ECO:0007669"/>
    <property type="project" value="UniProtKB-KW"/>
</dbReference>
<evidence type="ECO:0000256" key="6">
    <source>
        <dbReference type="ARBA" id="ARBA00023157"/>
    </source>
</evidence>
<dbReference type="Gene3D" id="1.10.530.10">
    <property type="match status" value="1"/>
</dbReference>
<keyword evidence="9" id="KW-0472">Membrane</keyword>
<keyword evidence="7" id="KW-0326">Glycosidase</keyword>
<keyword evidence="4" id="KW-0081">Bacteriolytic enzyme</keyword>
<feature type="disulfide bond" evidence="8">
    <location>
        <begin position="48"/>
        <end position="54"/>
    </location>
</feature>
<protein>
    <recommendedName>
        <fullName evidence="2">lysozyme</fullName>
        <ecNumber evidence="2">3.2.1.17</ecNumber>
    </recommendedName>
</protein>
<feature type="disulfide bond" evidence="8">
    <location>
        <begin position="60"/>
        <end position="67"/>
    </location>
</feature>
<evidence type="ECO:0000256" key="1">
    <source>
        <dbReference type="ARBA" id="ARBA00000632"/>
    </source>
</evidence>
<feature type="transmembrane region" description="Helical" evidence="9">
    <location>
        <begin position="172"/>
        <end position="192"/>
    </location>
</feature>
<name>A0A1B6KD84_9HEMI</name>
<evidence type="ECO:0000313" key="10">
    <source>
        <dbReference type="EMBL" id="JAT09410.1"/>
    </source>
</evidence>
<keyword evidence="3" id="KW-0929">Antimicrobial</keyword>
<keyword evidence="9" id="KW-1133">Transmembrane helix</keyword>
<keyword evidence="9" id="KW-0812">Transmembrane</keyword>
<evidence type="ECO:0000256" key="8">
    <source>
        <dbReference type="PIRSR" id="PIRSR608597-3"/>
    </source>
</evidence>
<dbReference type="GO" id="GO:0042742">
    <property type="term" value="P:defense response to bacterium"/>
    <property type="evidence" value="ECO:0007669"/>
    <property type="project" value="UniProtKB-KW"/>
</dbReference>
<keyword evidence="5" id="KW-0378">Hydrolase</keyword>
<gene>
    <name evidence="10" type="ORF">g.2400</name>
</gene>
<sequence length="200" mass="22042">EQWCSLCRYTQPYIFDMSIVSSLLILGAYLSCVQSQRVVPEDCMWCLCQAVSGCNLTRGCPPDGGGCGPLNISAAYWRTVDSPNITSGPSSKLEAYHGCVSQLACAHTCVQRYVSKNQKDCNLDGVVDCLDFAAIHKYGALECSTPLPPEFQQRLQNCLQDQQNPSSNVEPIIIILVTVTALLSLVFIFLFVKNEYEVLD</sequence>
<dbReference type="InterPro" id="IPR008597">
    <property type="entry name" value="Invert_lysozyme"/>
</dbReference>
<dbReference type="PROSITE" id="PS51909">
    <property type="entry name" value="LYSOZYME_I"/>
    <property type="match status" value="1"/>
</dbReference>
<evidence type="ECO:0000256" key="5">
    <source>
        <dbReference type="ARBA" id="ARBA00022801"/>
    </source>
</evidence>
<accession>A0A1B6KD84</accession>
<dbReference type="PANTHER" id="PTHR11195">
    <property type="entry name" value="DESTABILASE-RELATED"/>
    <property type="match status" value="1"/>
</dbReference>
<dbReference type="Pfam" id="PF05497">
    <property type="entry name" value="Destabilase"/>
    <property type="match status" value="1"/>
</dbReference>
<evidence type="ECO:0000256" key="9">
    <source>
        <dbReference type="SAM" id="Phobius"/>
    </source>
</evidence>
<feature type="disulfide bond" evidence="8">
    <location>
        <begin position="43"/>
        <end position="129"/>
    </location>
</feature>